<dbReference type="NCBIfam" id="TIGR00543">
    <property type="entry name" value="isochor_syn"/>
    <property type="match status" value="1"/>
</dbReference>
<dbReference type="Proteomes" id="UP001476950">
    <property type="component" value="Unassembled WGS sequence"/>
</dbReference>
<keyword evidence="8" id="KW-1185">Reference proteome</keyword>
<dbReference type="PANTHER" id="PTHR42839">
    <property type="entry name" value="ISOCHORISMATE SYNTHASE ENTC"/>
    <property type="match status" value="1"/>
</dbReference>
<dbReference type="Gene3D" id="3.60.120.10">
    <property type="entry name" value="Anthranilate synthase"/>
    <property type="match status" value="1"/>
</dbReference>
<dbReference type="RefSeq" id="WP_190450964.1">
    <property type="nucleotide sequence ID" value="NZ_JAMPLM010000002.1"/>
</dbReference>
<evidence type="ECO:0000256" key="3">
    <source>
        <dbReference type="ARBA" id="ARBA00012824"/>
    </source>
</evidence>
<proteinExistence type="inferred from homology"/>
<dbReference type="Pfam" id="PF00425">
    <property type="entry name" value="Chorismate_bind"/>
    <property type="match status" value="1"/>
</dbReference>
<evidence type="ECO:0000313" key="8">
    <source>
        <dbReference type="Proteomes" id="UP001476950"/>
    </source>
</evidence>
<dbReference type="InterPro" id="IPR004561">
    <property type="entry name" value="IsoChor_synthase"/>
</dbReference>
<comment type="similarity">
    <text evidence="2">Belongs to the isochorismate synthase family.</text>
</comment>
<evidence type="ECO:0000256" key="1">
    <source>
        <dbReference type="ARBA" id="ARBA00000799"/>
    </source>
</evidence>
<sequence length="480" mass="53001">MTVTPRCTHLFQTRRELHHFLNRYKQISEERIQPQIMSLSMAIDPVDPLVVFQALAEPQQLNFYMEKRAFGQEVEPQEGVAIAAIGSAAKFTINGAERFTAAQQFIRSTLAQTAICGQAHLPLAGPHFFCSFTFFDQDSDRKPAFPAATIFLPEWQISRSGSHCLVVANVVLCATTNLEETVDRLWQTWQSIRAIRYELITPAIEHQDLLTRRDVATTQHFKQAVQAALTDIQQATFHKIVLAHAVDVTSPLPFDAIAALHHLRKLYPGCYLFSTSNDRGQQFIGASPERLVSVRDGQLKTGALAGSAPRGKTTSADAALAKRLLESVKERHEHRVVSQFICQQLAQLGLSPQSLPVRLLQLSNIQHLQTPIYATVPADTHLLDVVAALHPTPAVAGMPRAAACDYIRRYETFERSLYAAPIGWVDHHGNGEFAVGIRSALIDGCSARLFAGAGIVEGSAPERELAEVQLKLQALLQALI</sequence>
<evidence type="ECO:0000256" key="2">
    <source>
        <dbReference type="ARBA" id="ARBA00005297"/>
    </source>
</evidence>
<dbReference type="EMBL" id="JAMPLM010000002">
    <property type="protein sequence ID" value="MEP1057792.1"/>
    <property type="molecule type" value="Genomic_DNA"/>
</dbReference>
<dbReference type="InterPro" id="IPR005801">
    <property type="entry name" value="ADC_synthase"/>
</dbReference>
<dbReference type="GO" id="GO:0008909">
    <property type="term" value="F:isochorismate synthase activity"/>
    <property type="evidence" value="ECO:0007669"/>
    <property type="project" value="UniProtKB-EC"/>
</dbReference>
<dbReference type="SUPFAM" id="SSF56322">
    <property type="entry name" value="ADC synthase"/>
    <property type="match status" value="1"/>
</dbReference>
<keyword evidence="4 7" id="KW-0413">Isomerase</keyword>
<evidence type="ECO:0000259" key="6">
    <source>
        <dbReference type="Pfam" id="PF00425"/>
    </source>
</evidence>
<comment type="catalytic activity">
    <reaction evidence="1">
        <text>chorismate = isochorismate</text>
        <dbReference type="Rhea" id="RHEA:18985"/>
        <dbReference type="ChEBI" id="CHEBI:29748"/>
        <dbReference type="ChEBI" id="CHEBI:29780"/>
        <dbReference type="EC" id="5.4.4.2"/>
    </reaction>
</comment>
<dbReference type="EC" id="5.4.4.2" evidence="3"/>
<dbReference type="InterPro" id="IPR015890">
    <property type="entry name" value="Chorismate_C"/>
</dbReference>
<reference evidence="7 8" key="1">
    <citation type="submission" date="2022-04" db="EMBL/GenBank/DDBJ databases">
        <title>Positive selection, recombination, and allopatry shape intraspecific diversity of widespread and dominant cyanobacteria.</title>
        <authorList>
            <person name="Wei J."/>
            <person name="Shu W."/>
            <person name="Hu C."/>
        </authorList>
    </citation>
    <scope>NUCLEOTIDE SEQUENCE [LARGE SCALE GENOMIC DNA]</scope>
    <source>
        <strain evidence="7 8">AS-A4</strain>
    </source>
</reference>
<gene>
    <name evidence="7" type="ORF">NDI38_05025</name>
</gene>
<comment type="caution">
    <text evidence="7">The sequence shown here is derived from an EMBL/GenBank/DDBJ whole genome shotgun (WGS) entry which is preliminary data.</text>
</comment>
<feature type="domain" description="Chorismate-utilising enzyme C-terminal" evidence="6">
    <location>
        <begin position="219"/>
        <end position="471"/>
    </location>
</feature>
<accession>A0ABV0KEZ1</accession>
<evidence type="ECO:0000313" key="7">
    <source>
        <dbReference type="EMBL" id="MEP1057792.1"/>
    </source>
</evidence>
<evidence type="ECO:0000256" key="4">
    <source>
        <dbReference type="ARBA" id="ARBA00023235"/>
    </source>
</evidence>
<name>A0ABV0KEZ1_9CYAN</name>
<organism evidence="7 8">
    <name type="scientific">Stenomitos frigidus AS-A4</name>
    <dbReference type="NCBI Taxonomy" id="2933935"/>
    <lineage>
        <taxon>Bacteria</taxon>
        <taxon>Bacillati</taxon>
        <taxon>Cyanobacteriota</taxon>
        <taxon>Cyanophyceae</taxon>
        <taxon>Leptolyngbyales</taxon>
        <taxon>Leptolyngbyaceae</taxon>
        <taxon>Stenomitos</taxon>
    </lineage>
</organism>
<dbReference type="PANTHER" id="PTHR42839:SF2">
    <property type="entry name" value="ISOCHORISMATE SYNTHASE ENTC"/>
    <property type="match status" value="1"/>
</dbReference>
<protein>
    <recommendedName>
        <fullName evidence="3">isochorismate synthase</fullName>
        <ecNumber evidence="3">5.4.4.2</ecNumber>
    </recommendedName>
    <alternativeName>
        <fullName evidence="5">Isochorismate mutase</fullName>
    </alternativeName>
</protein>
<evidence type="ECO:0000256" key="5">
    <source>
        <dbReference type="ARBA" id="ARBA00041564"/>
    </source>
</evidence>